<comment type="subcellular location">
    <subcellularLocation>
        <location evidence="1">Cell envelope</location>
    </subcellularLocation>
</comment>
<dbReference type="SUPFAM" id="SSF53807">
    <property type="entry name" value="Helical backbone' metal receptor"/>
    <property type="match status" value="1"/>
</dbReference>
<dbReference type="PANTHER" id="PTHR42953">
    <property type="entry name" value="HIGH-AFFINITY ZINC UPTAKE SYSTEM PROTEIN ZNUA-RELATED"/>
    <property type="match status" value="1"/>
</dbReference>
<dbReference type="Gene3D" id="3.40.50.1980">
    <property type="entry name" value="Nitrogenase molybdenum iron protein domain"/>
    <property type="match status" value="2"/>
</dbReference>
<dbReference type="GO" id="GO:0030313">
    <property type="term" value="C:cell envelope"/>
    <property type="evidence" value="ECO:0007669"/>
    <property type="project" value="UniProtKB-SubCell"/>
</dbReference>
<feature type="signal peptide" evidence="7">
    <location>
        <begin position="1"/>
        <end position="23"/>
    </location>
</feature>
<evidence type="ECO:0000313" key="8">
    <source>
        <dbReference type="EMBL" id="GHC00902.1"/>
    </source>
</evidence>
<keyword evidence="5 7" id="KW-0732">Signal</keyword>
<dbReference type="AlphaFoldDB" id="A0A8J3DGZ8"/>
<organism evidence="8 9">
    <name type="scientific">Cerasicoccus arenae</name>
    <dbReference type="NCBI Taxonomy" id="424488"/>
    <lineage>
        <taxon>Bacteria</taxon>
        <taxon>Pseudomonadati</taxon>
        <taxon>Verrucomicrobiota</taxon>
        <taxon>Opitutia</taxon>
        <taxon>Puniceicoccales</taxon>
        <taxon>Cerasicoccaceae</taxon>
        <taxon>Cerasicoccus</taxon>
    </lineage>
</organism>
<comment type="similarity">
    <text evidence="2 6">Belongs to the bacterial solute-binding protein 9 family.</text>
</comment>
<evidence type="ECO:0000313" key="9">
    <source>
        <dbReference type="Proteomes" id="UP000642829"/>
    </source>
</evidence>
<comment type="caution">
    <text evidence="8">The sequence shown here is derived from an EMBL/GenBank/DDBJ whole genome shotgun (WGS) entry which is preliminary data.</text>
</comment>
<dbReference type="Proteomes" id="UP000642829">
    <property type="component" value="Unassembled WGS sequence"/>
</dbReference>
<gene>
    <name evidence="8" type="ORF">GCM10007047_16560</name>
</gene>
<keyword evidence="9" id="KW-1185">Reference proteome</keyword>
<dbReference type="InterPro" id="IPR006127">
    <property type="entry name" value="ZnuA-like"/>
</dbReference>
<reference evidence="8" key="1">
    <citation type="journal article" date="2014" name="Int. J. Syst. Evol. Microbiol.">
        <title>Complete genome sequence of Corynebacterium casei LMG S-19264T (=DSM 44701T), isolated from a smear-ripened cheese.</title>
        <authorList>
            <consortium name="US DOE Joint Genome Institute (JGI-PGF)"/>
            <person name="Walter F."/>
            <person name="Albersmeier A."/>
            <person name="Kalinowski J."/>
            <person name="Ruckert C."/>
        </authorList>
    </citation>
    <scope>NUCLEOTIDE SEQUENCE</scope>
    <source>
        <strain evidence="8">KCTC 12870</strain>
    </source>
</reference>
<dbReference type="Pfam" id="PF01297">
    <property type="entry name" value="ZnuA"/>
    <property type="match status" value="1"/>
</dbReference>
<evidence type="ECO:0000256" key="4">
    <source>
        <dbReference type="ARBA" id="ARBA00022723"/>
    </source>
</evidence>
<dbReference type="InterPro" id="IPR006129">
    <property type="entry name" value="AdhesinB"/>
</dbReference>
<evidence type="ECO:0000256" key="1">
    <source>
        <dbReference type="ARBA" id="ARBA00004196"/>
    </source>
</evidence>
<evidence type="ECO:0000256" key="5">
    <source>
        <dbReference type="ARBA" id="ARBA00022729"/>
    </source>
</evidence>
<sequence>MKWIITLAAFLAVAHLPARLTVAASNGIAADWVRQVGGNQVQVASFADSGADPHHFEPSPRQINELAKADLIVAFGEGLEPWLNEAIVASGTSARKLILTDGLDLLEPGEAFWVDRPLLYPDAANKPPCCKEDALVANEIWTSMIPQMPKSANDGHGHDHDHGYDPHVWLDPQMAVLMILSINNALNELDPIHAAYFDKRREKYLDEIITLDEWAEARLGEIPTRRRLLINYHDNLRYFGRRYGFFTPTSILGSVSTESPDPSARDFNRLLKLISRFGVPAVFVDSTANPRLAEQVVREAGLPTPFVLYTGNVTAADGRAPDYLSLMRGNVETIVTALR</sequence>
<dbReference type="RefSeq" id="WP_189513945.1">
    <property type="nucleotide sequence ID" value="NZ_BMXG01000009.1"/>
</dbReference>
<evidence type="ECO:0000256" key="3">
    <source>
        <dbReference type="ARBA" id="ARBA00022448"/>
    </source>
</evidence>
<dbReference type="InterPro" id="IPR006128">
    <property type="entry name" value="Lipoprotein_PsaA-like"/>
</dbReference>
<evidence type="ECO:0000256" key="2">
    <source>
        <dbReference type="ARBA" id="ARBA00011028"/>
    </source>
</evidence>
<dbReference type="InterPro" id="IPR050492">
    <property type="entry name" value="Bact_metal-bind_prot9"/>
</dbReference>
<evidence type="ECO:0000256" key="7">
    <source>
        <dbReference type="SAM" id="SignalP"/>
    </source>
</evidence>
<feature type="chain" id="PRO_5035192955" evidence="7">
    <location>
        <begin position="24"/>
        <end position="339"/>
    </location>
</feature>
<keyword evidence="3 6" id="KW-0813">Transport</keyword>
<dbReference type="PANTHER" id="PTHR42953:SF1">
    <property type="entry name" value="METAL-BINDING PROTEIN HI_0362-RELATED"/>
    <property type="match status" value="1"/>
</dbReference>
<keyword evidence="4" id="KW-0479">Metal-binding</keyword>
<name>A0A8J3DGZ8_9BACT</name>
<dbReference type="PRINTS" id="PR00690">
    <property type="entry name" value="ADHESNFAMILY"/>
</dbReference>
<dbReference type="GO" id="GO:0046872">
    <property type="term" value="F:metal ion binding"/>
    <property type="evidence" value="ECO:0007669"/>
    <property type="project" value="UniProtKB-KW"/>
</dbReference>
<dbReference type="PRINTS" id="PR00691">
    <property type="entry name" value="ADHESINB"/>
</dbReference>
<dbReference type="EMBL" id="BMXG01000009">
    <property type="protein sequence ID" value="GHC00902.1"/>
    <property type="molecule type" value="Genomic_DNA"/>
</dbReference>
<dbReference type="GO" id="GO:0030001">
    <property type="term" value="P:metal ion transport"/>
    <property type="evidence" value="ECO:0007669"/>
    <property type="project" value="InterPro"/>
</dbReference>
<dbReference type="GO" id="GO:0007155">
    <property type="term" value="P:cell adhesion"/>
    <property type="evidence" value="ECO:0007669"/>
    <property type="project" value="InterPro"/>
</dbReference>
<proteinExistence type="inferred from homology"/>
<accession>A0A8J3DGZ8</accession>
<evidence type="ECO:0000256" key="6">
    <source>
        <dbReference type="RuleBase" id="RU003512"/>
    </source>
</evidence>
<protein>
    <submittedName>
        <fullName evidence="8">Metal ABC transporter substrate-binding protein</fullName>
    </submittedName>
</protein>
<reference evidence="8" key="2">
    <citation type="submission" date="2020-09" db="EMBL/GenBank/DDBJ databases">
        <authorList>
            <person name="Sun Q."/>
            <person name="Kim S."/>
        </authorList>
    </citation>
    <scope>NUCLEOTIDE SEQUENCE</scope>
    <source>
        <strain evidence="8">KCTC 12870</strain>
    </source>
</reference>